<dbReference type="Proteomes" id="UP000034407">
    <property type="component" value="Unassembled WGS sequence"/>
</dbReference>
<dbReference type="Pfam" id="PF18864">
    <property type="entry name" value="AbiTii"/>
    <property type="match status" value="1"/>
</dbReference>
<evidence type="ECO:0000259" key="1">
    <source>
        <dbReference type="Pfam" id="PF18864"/>
    </source>
</evidence>
<dbReference type="RefSeq" id="WP_046824388.1">
    <property type="nucleotide sequence ID" value="NZ_LBBT01000360.1"/>
</dbReference>
<protein>
    <recommendedName>
        <fullName evidence="1">AbiTii domain-containing protein</fullName>
    </recommendedName>
</protein>
<evidence type="ECO:0000313" key="3">
    <source>
        <dbReference type="Proteomes" id="UP000034407"/>
    </source>
</evidence>
<accession>A0A0M3DCJ8</accession>
<dbReference type="EMBL" id="LBBT01000360">
    <property type="protein sequence ID" value="KKX99855.1"/>
    <property type="molecule type" value="Genomic_DNA"/>
</dbReference>
<comment type="caution">
    <text evidence="2">The sequence shown here is derived from an EMBL/GenBank/DDBJ whole genome shotgun (WGS) entry which is preliminary data.</text>
</comment>
<dbReference type="OrthoDB" id="6360084at2"/>
<evidence type="ECO:0000313" key="2">
    <source>
        <dbReference type="EMBL" id="KKX99855.1"/>
    </source>
</evidence>
<dbReference type="InterPro" id="IPR041304">
    <property type="entry name" value="AbiTii"/>
</dbReference>
<dbReference type="PATRIC" id="fig|1629550.3.peg.3016"/>
<sequence length="217" mass="24555">MSSLILELQQKALDENISISTLLRYALVVSKKLKIQDFENWISAELNGYQNSSIKLPEYRKLTGECKAFNRISGYVPVVLDETCSAENMVTTANFSNPLPELEFLINQNSDNSISVAYPPNVESVLRKILEHGDSFKFSLSIGKSKIQVVLDNVKNTILNWALDLEQEGILGENMTFTVEEQQKAIEKSYINNYFYGDVSDSQIQQNSENCTQSTQY</sequence>
<reference evidence="2 3" key="1">
    <citation type="submission" date="2015-04" db="EMBL/GenBank/DDBJ databases">
        <title>Microcin producing Clostridium sp. JC272T.</title>
        <authorList>
            <person name="Jyothsna T."/>
            <person name="Sasikala C."/>
            <person name="Ramana C."/>
        </authorList>
    </citation>
    <scope>NUCLEOTIDE SEQUENCE [LARGE SCALE GENOMIC DNA]</scope>
    <source>
        <strain evidence="2 3">JC272</strain>
    </source>
</reference>
<organism evidence="2 3">
    <name type="scientific">Paraclostridium benzoelyticum</name>
    <dbReference type="NCBI Taxonomy" id="1629550"/>
    <lineage>
        <taxon>Bacteria</taxon>
        <taxon>Bacillati</taxon>
        <taxon>Bacillota</taxon>
        <taxon>Clostridia</taxon>
        <taxon>Peptostreptococcales</taxon>
        <taxon>Peptostreptococcaceae</taxon>
        <taxon>Paraclostridium</taxon>
    </lineage>
</organism>
<proteinExistence type="predicted"/>
<name>A0A0M3DCJ8_9FIRM</name>
<feature type="domain" description="AbiTii" evidence="1">
    <location>
        <begin position="3"/>
        <end position="188"/>
    </location>
</feature>
<gene>
    <name evidence="2" type="ORF">VN21_17425</name>
</gene>
<dbReference type="AlphaFoldDB" id="A0A0M3DCJ8"/>
<keyword evidence="3" id="KW-1185">Reference proteome</keyword>